<sequence length="368" mass="39747">MHLAHITPSIFAGLGLTSANDSLSLGQSPYGKEVLFLVDGLGADVIEKYKELIPTLHSFTHHGVVATSFPSTTATSLATLMTGELPGTHAMLGYTVRVPRSGGRVLNSLKWDERVDPHMWQSVPTLFERAVAENISVSHIAAKRYENTGFTQAVFRGATYRGANVLDDMISETKAALSSEPSFAYVYINDLDVAGHSDGVGSDKWCAALAYVDHVAKALVTQLPRGTRVFLTADHGMVNVQEKIVLGQDNDLLAGVQTIAGEPRARHLYLSDDADSPAARFEFAQKWREFLGERADVFTREEVAQNKLFGPSLVENAIDRMGDVIAIAHGGVILIDPERTALEGAMIGHHGGSSEIESSVPLLSRVVN</sequence>
<accession>A0A094QAY1</accession>
<evidence type="ECO:0000313" key="1">
    <source>
        <dbReference type="EMBL" id="KGA19299.1"/>
    </source>
</evidence>
<name>A0A094QAY1_9ZZZZ</name>
<dbReference type="InterPro" id="IPR002591">
    <property type="entry name" value="Phosphodiest/P_Trfase"/>
</dbReference>
<proteinExistence type="predicted"/>
<protein>
    <recommendedName>
        <fullName evidence="2">PglZ domain-containing protein</fullName>
    </recommendedName>
</protein>
<dbReference type="AlphaFoldDB" id="A0A094QAY1"/>
<gene>
    <name evidence="1" type="ORF">GM50_6110</name>
</gene>
<dbReference type="EMBL" id="JNSK01000014">
    <property type="protein sequence ID" value="KGA19299.1"/>
    <property type="molecule type" value="Genomic_DNA"/>
</dbReference>
<dbReference type="PANTHER" id="PTHR10151">
    <property type="entry name" value="ECTONUCLEOTIDE PYROPHOSPHATASE/PHOSPHODIESTERASE"/>
    <property type="match status" value="1"/>
</dbReference>
<organism evidence="1">
    <name type="scientific">freshwater metagenome</name>
    <dbReference type="NCBI Taxonomy" id="449393"/>
    <lineage>
        <taxon>unclassified sequences</taxon>
        <taxon>metagenomes</taxon>
        <taxon>ecological metagenomes</taxon>
    </lineage>
</organism>
<evidence type="ECO:0008006" key="2">
    <source>
        <dbReference type="Google" id="ProtNLM"/>
    </source>
</evidence>
<dbReference type="InterPro" id="IPR017850">
    <property type="entry name" value="Alkaline_phosphatase_core_sf"/>
</dbReference>
<reference evidence="1" key="1">
    <citation type="submission" date="2014-05" db="EMBL/GenBank/DDBJ databases">
        <title>Key roles for freshwater Actinobacteria revealed by deep metagenomic sequencing.</title>
        <authorList>
            <person name="Ghai R."/>
            <person name="Mizuno C.M."/>
            <person name="Picazo A."/>
            <person name="Camacho A."/>
            <person name="Rodriguez-Valera F."/>
        </authorList>
    </citation>
    <scope>NUCLEOTIDE SEQUENCE</scope>
</reference>
<comment type="caution">
    <text evidence="1">The sequence shown here is derived from an EMBL/GenBank/DDBJ whole genome shotgun (WGS) entry which is preliminary data.</text>
</comment>
<dbReference type="SUPFAM" id="SSF53649">
    <property type="entry name" value="Alkaline phosphatase-like"/>
    <property type="match status" value="1"/>
</dbReference>
<dbReference type="PANTHER" id="PTHR10151:SF120">
    <property type="entry name" value="BIS(5'-ADENOSYL)-TRIPHOSPHATASE"/>
    <property type="match status" value="1"/>
</dbReference>
<dbReference type="Pfam" id="PF01663">
    <property type="entry name" value="Phosphodiest"/>
    <property type="match status" value="1"/>
</dbReference>
<dbReference type="GO" id="GO:0016787">
    <property type="term" value="F:hydrolase activity"/>
    <property type="evidence" value="ECO:0007669"/>
    <property type="project" value="UniProtKB-ARBA"/>
</dbReference>
<dbReference type="Gene3D" id="3.40.720.10">
    <property type="entry name" value="Alkaline Phosphatase, subunit A"/>
    <property type="match status" value="1"/>
</dbReference>